<evidence type="ECO:0000313" key="2">
    <source>
        <dbReference type="Proteomes" id="UP000323506"/>
    </source>
</evidence>
<protein>
    <submittedName>
        <fullName evidence="1">Uncharacterized protein</fullName>
    </submittedName>
</protein>
<gene>
    <name evidence="1" type="ORF">ES288_A09G177600v1</name>
</gene>
<sequence length="111" mass="13748">MADGANHQTLSTEVVTTEIWRKFKEKRSTLARISLFSRYLGVHRCRYKYFFLFMLQSQENEERNKRINRLENHLLICDLYFFLFLCCMCMCQKKRRIHFFWLYSRNLEKSK</sequence>
<dbReference type="Proteomes" id="UP000323506">
    <property type="component" value="Chromosome A09"/>
</dbReference>
<dbReference type="EMBL" id="CM017696">
    <property type="protein sequence ID" value="TYH02904.1"/>
    <property type="molecule type" value="Genomic_DNA"/>
</dbReference>
<evidence type="ECO:0000313" key="1">
    <source>
        <dbReference type="EMBL" id="TYH02904.1"/>
    </source>
</evidence>
<dbReference type="AlphaFoldDB" id="A0A5D2FA19"/>
<reference evidence="1 2" key="1">
    <citation type="submission" date="2019-06" db="EMBL/GenBank/DDBJ databases">
        <title>WGS assembly of Gossypium darwinii.</title>
        <authorList>
            <person name="Chen Z.J."/>
            <person name="Sreedasyam A."/>
            <person name="Ando A."/>
            <person name="Song Q."/>
            <person name="De L."/>
            <person name="Hulse-Kemp A."/>
            <person name="Ding M."/>
            <person name="Ye W."/>
            <person name="Kirkbride R."/>
            <person name="Jenkins J."/>
            <person name="Plott C."/>
            <person name="Lovell J."/>
            <person name="Lin Y.-M."/>
            <person name="Vaughn R."/>
            <person name="Liu B."/>
            <person name="Li W."/>
            <person name="Simpson S."/>
            <person name="Scheffler B."/>
            <person name="Saski C."/>
            <person name="Grover C."/>
            <person name="Hu G."/>
            <person name="Conover J."/>
            <person name="Carlson J."/>
            <person name="Shu S."/>
            <person name="Boston L."/>
            <person name="Williams M."/>
            <person name="Peterson D."/>
            <person name="Mcgee K."/>
            <person name="Jones D."/>
            <person name="Wendel J."/>
            <person name="Stelly D."/>
            <person name="Grimwood J."/>
            <person name="Schmutz J."/>
        </authorList>
    </citation>
    <scope>NUCLEOTIDE SEQUENCE [LARGE SCALE GENOMIC DNA]</scope>
    <source>
        <strain evidence="1">1808015.09</strain>
    </source>
</reference>
<proteinExistence type="predicted"/>
<accession>A0A5D2FA19</accession>
<organism evidence="1 2">
    <name type="scientific">Gossypium darwinii</name>
    <name type="common">Darwin's cotton</name>
    <name type="synonym">Gossypium barbadense var. darwinii</name>
    <dbReference type="NCBI Taxonomy" id="34276"/>
    <lineage>
        <taxon>Eukaryota</taxon>
        <taxon>Viridiplantae</taxon>
        <taxon>Streptophyta</taxon>
        <taxon>Embryophyta</taxon>
        <taxon>Tracheophyta</taxon>
        <taxon>Spermatophyta</taxon>
        <taxon>Magnoliopsida</taxon>
        <taxon>eudicotyledons</taxon>
        <taxon>Gunneridae</taxon>
        <taxon>Pentapetalae</taxon>
        <taxon>rosids</taxon>
        <taxon>malvids</taxon>
        <taxon>Malvales</taxon>
        <taxon>Malvaceae</taxon>
        <taxon>Malvoideae</taxon>
        <taxon>Gossypium</taxon>
    </lineage>
</organism>
<name>A0A5D2FA19_GOSDA</name>
<keyword evidence="2" id="KW-1185">Reference proteome</keyword>